<protein>
    <submittedName>
        <fullName evidence="4">CARDB domain-containing protein</fullName>
    </submittedName>
</protein>
<dbReference type="PANTHER" id="PTHR35902">
    <property type="entry name" value="S-LAYER DOMAIN-LIKE PROTEIN-RELATED"/>
    <property type="match status" value="1"/>
</dbReference>
<keyword evidence="5" id="KW-1185">Reference proteome</keyword>
<sequence length="680" mass="75073">MKLNIKKIMVMMMVLMLTLNSFSFAVSDPYKPVLGVVADGELQVVKAGEKSEFKVNIKNAGYVVAQNVRVSIQGEHPFRSDIANLSQTFSFLNPNDSKELIFNVTTSPTAESKIYEFNVLIEYSNFDDNGYSTTEKVYVQVDNGNVEPILGVFSYETGQSALEPNTPDSLVLKIKNSGGIVAKDVKITASGFSNEGVVLYKDVDTKTFAELGTKNTQMVYFNVIAGKDAKAGTFPINLKISYIDETGKAYTKDSIAYVTMAGKDSIDADLEISDVVFPNAVKSNQDFEVAFTITNNGNVEIATADVSYDYPDVFISKATSRVVVKNLAPGASKTMTFKLMAKAETATENYHSYIKVAYVPKDATNVEPETIQEYVGLYVEGSETDTSSKPKLIVDNYNYGGEYVYAGQNYPLTLNIKNTSTTEGTKNIKVTLTSEDNVFTPVDSSSSFFIASIGPGQVYTQTINLKTKIDANVKIYTVTAKMEYEDGKGNAYDANKSPYEESEVLSIAVAQPVRLETAEMVVPFEIYAGQPFYIEQEFYNLGKSTMYNMIVKLEGVETNEGSYFVGNFEAGKSEFFSAQAFAYESGSFEGKLIYTFEDALGTISTLEQPFTYMVTEMPTFEEGGGEFPIDPGMPIEEEKKGMPLWQIIIAIIVVLAIVAFIIRKVLKAKKHKKEMEELDE</sequence>
<evidence type="ECO:0000256" key="1">
    <source>
        <dbReference type="SAM" id="Phobius"/>
    </source>
</evidence>
<gene>
    <name evidence="4" type="ORF">QE109_05540</name>
</gene>
<evidence type="ECO:0000313" key="4">
    <source>
        <dbReference type="EMBL" id="MDH8677598.1"/>
    </source>
</evidence>
<dbReference type="EMBL" id="JARYZI010000003">
    <property type="protein sequence ID" value="MDH8677598.1"/>
    <property type="molecule type" value="Genomic_DNA"/>
</dbReference>
<comment type="caution">
    <text evidence="4">The sequence shown here is derived from an EMBL/GenBank/DDBJ whole genome shotgun (WGS) entry which is preliminary data.</text>
</comment>
<keyword evidence="1" id="KW-0812">Transmembrane</keyword>
<reference evidence="4 5" key="1">
    <citation type="submission" date="2023-04" db="EMBL/GenBank/DDBJ databases">
        <title>Fusibacter bizertensis strain WBS, isolated from littoral bottom sediments of the Arctic seas - biochemical and genomic analysis.</title>
        <authorList>
            <person name="Brioukhanov A.L."/>
        </authorList>
    </citation>
    <scope>NUCLEOTIDE SEQUENCE [LARGE SCALE GENOMIC DNA]</scope>
    <source>
        <strain evidence="4 5">WBS</strain>
    </source>
</reference>
<evidence type="ECO:0000259" key="3">
    <source>
        <dbReference type="Pfam" id="PF07705"/>
    </source>
</evidence>
<dbReference type="Proteomes" id="UP001158045">
    <property type="component" value="Unassembled WGS sequence"/>
</dbReference>
<dbReference type="Pfam" id="PF07705">
    <property type="entry name" value="CARDB"/>
    <property type="match status" value="1"/>
</dbReference>
<feature type="signal peptide" evidence="2">
    <location>
        <begin position="1"/>
        <end position="25"/>
    </location>
</feature>
<feature type="domain" description="CARDB" evidence="3">
    <location>
        <begin position="268"/>
        <end position="351"/>
    </location>
</feature>
<dbReference type="RefSeq" id="WP_281093419.1">
    <property type="nucleotide sequence ID" value="NZ_JARYZI010000003.1"/>
</dbReference>
<feature type="transmembrane region" description="Helical" evidence="1">
    <location>
        <begin position="644"/>
        <end position="666"/>
    </location>
</feature>
<dbReference type="InterPro" id="IPR013783">
    <property type="entry name" value="Ig-like_fold"/>
</dbReference>
<feature type="chain" id="PRO_5045643929" evidence="2">
    <location>
        <begin position="26"/>
        <end position="680"/>
    </location>
</feature>
<organism evidence="4 5">
    <name type="scientific">Fusibacter bizertensis</name>
    <dbReference type="NCBI Taxonomy" id="1488331"/>
    <lineage>
        <taxon>Bacteria</taxon>
        <taxon>Bacillati</taxon>
        <taxon>Bacillota</taxon>
        <taxon>Clostridia</taxon>
        <taxon>Eubacteriales</taxon>
        <taxon>Eubacteriales Family XII. Incertae Sedis</taxon>
        <taxon>Fusibacter</taxon>
    </lineage>
</organism>
<dbReference type="InterPro" id="IPR011635">
    <property type="entry name" value="CARDB"/>
</dbReference>
<proteinExistence type="predicted"/>
<keyword evidence="1" id="KW-0472">Membrane</keyword>
<name>A0ABT6NB00_9FIRM</name>
<dbReference type="PANTHER" id="PTHR35902:SF6">
    <property type="entry name" value="CONSERVED WITHIN P. AEROPHILUM"/>
    <property type="match status" value="1"/>
</dbReference>
<dbReference type="Gene3D" id="2.60.40.10">
    <property type="entry name" value="Immunoglobulins"/>
    <property type="match status" value="2"/>
</dbReference>
<accession>A0ABT6NB00</accession>
<keyword evidence="1" id="KW-1133">Transmembrane helix</keyword>
<evidence type="ECO:0000256" key="2">
    <source>
        <dbReference type="SAM" id="SignalP"/>
    </source>
</evidence>
<keyword evidence="2" id="KW-0732">Signal</keyword>
<evidence type="ECO:0000313" key="5">
    <source>
        <dbReference type="Proteomes" id="UP001158045"/>
    </source>
</evidence>